<keyword evidence="1" id="KW-0812">Transmembrane</keyword>
<dbReference type="RefSeq" id="WP_209463310.1">
    <property type="nucleotide sequence ID" value="NZ_CP110224.1"/>
</dbReference>
<dbReference type="Proteomes" id="UP001519345">
    <property type="component" value="Unassembled WGS sequence"/>
</dbReference>
<evidence type="ECO:0000313" key="3">
    <source>
        <dbReference type="Proteomes" id="UP001519345"/>
    </source>
</evidence>
<name>A0ABS4IGT5_9BACI</name>
<evidence type="ECO:0000256" key="1">
    <source>
        <dbReference type="SAM" id="Phobius"/>
    </source>
</evidence>
<accession>A0ABS4IGT5</accession>
<keyword evidence="3" id="KW-1185">Reference proteome</keyword>
<comment type="caution">
    <text evidence="2">The sequence shown here is derived from an EMBL/GenBank/DDBJ whole genome shotgun (WGS) entry which is preliminary data.</text>
</comment>
<keyword evidence="1" id="KW-1133">Transmembrane helix</keyword>
<gene>
    <name evidence="2" type="ORF">J2Z83_002283</name>
</gene>
<keyword evidence="1" id="KW-0472">Membrane</keyword>
<protein>
    <submittedName>
        <fullName evidence="2">ABC-type Fe3+ transport system permease subunit</fullName>
    </submittedName>
</protein>
<evidence type="ECO:0000313" key="2">
    <source>
        <dbReference type="EMBL" id="MBP1970165.1"/>
    </source>
</evidence>
<sequence>MKSYIIFAISFVLLFSLFQVLSGIILTITYTPDIEEVWNMSANLPDEVVMQGSSSSSFFYTLFIAFLSATIAYFIPKKFTKHSNSIK</sequence>
<organism evidence="2 3">
    <name type="scientific">Virgibacillus natechei</name>
    <dbReference type="NCBI Taxonomy" id="1216297"/>
    <lineage>
        <taxon>Bacteria</taxon>
        <taxon>Bacillati</taxon>
        <taxon>Bacillota</taxon>
        <taxon>Bacilli</taxon>
        <taxon>Bacillales</taxon>
        <taxon>Bacillaceae</taxon>
        <taxon>Virgibacillus</taxon>
    </lineage>
</organism>
<proteinExistence type="predicted"/>
<dbReference type="EMBL" id="JAGGKX010000011">
    <property type="protein sequence ID" value="MBP1970165.1"/>
    <property type="molecule type" value="Genomic_DNA"/>
</dbReference>
<feature type="transmembrane region" description="Helical" evidence="1">
    <location>
        <begin position="7"/>
        <end position="30"/>
    </location>
</feature>
<feature type="transmembrane region" description="Helical" evidence="1">
    <location>
        <begin position="57"/>
        <end position="75"/>
    </location>
</feature>
<reference evidence="2 3" key="1">
    <citation type="submission" date="2021-03" db="EMBL/GenBank/DDBJ databases">
        <title>Genomic Encyclopedia of Type Strains, Phase IV (KMG-IV): sequencing the most valuable type-strain genomes for metagenomic binning, comparative biology and taxonomic classification.</title>
        <authorList>
            <person name="Goeker M."/>
        </authorList>
    </citation>
    <scope>NUCLEOTIDE SEQUENCE [LARGE SCALE GENOMIC DNA]</scope>
    <source>
        <strain evidence="2 3">DSM 25609</strain>
    </source>
</reference>